<name>A0A9X3Z840_9PROT</name>
<proteinExistence type="predicted"/>
<reference evidence="3" key="1">
    <citation type="submission" date="2022-08" db="EMBL/GenBank/DDBJ databases">
        <authorList>
            <person name="Vandamme P."/>
            <person name="Hettiarachchi A."/>
            <person name="Peeters C."/>
            <person name="Cnockaert M."/>
            <person name="Carlier A."/>
        </authorList>
    </citation>
    <scope>NUCLEOTIDE SEQUENCE</scope>
    <source>
        <strain evidence="3">LMG 31809</strain>
    </source>
</reference>
<reference evidence="3" key="2">
    <citation type="journal article" date="2023" name="Syst. Appl. Microbiol.">
        <title>Govania unica gen. nov., sp. nov., a rare biosphere bacterium that represents a novel family in the class Alphaproteobacteria.</title>
        <authorList>
            <person name="Vandamme P."/>
            <person name="Peeters C."/>
            <person name="Hettiarachchi A."/>
            <person name="Cnockaert M."/>
            <person name="Carlier A."/>
        </authorList>
    </citation>
    <scope>NUCLEOTIDE SEQUENCE</scope>
    <source>
        <strain evidence="3">LMG 31809</strain>
    </source>
</reference>
<dbReference type="Gene3D" id="3.30.2320.10">
    <property type="entry name" value="hypothetical protein PF0899 domain"/>
    <property type="match status" value="1"/>
</dbReference>
<keyword evidence="4" id="KW-1185">Reference proteome</keyword>
<dbReference type="RefSeq" id="WP_274944646.1">
    <property type="nucleotide sequence ID" value="NZ_JANWOI010000004.1"/>
</dbReference>
<gene>
    <name evidence="3" type="ORF">NYP16_13355</name>
</gene>
<evidence type="ECO:0000256" key="1">
    <source>
        <dbReference type="ARBA" id="ARBA00004328"/>
    </source>
</evidence>
<protein>
    <submittedName>
        <fullName evidence="3">Phage major capsid protein</fullName>
    </submittedName>
</protein>
<dbReference type="NCBIfam" id="TIGR01554">
    <property type="entry name" value="major_cap_HK97"/>
    <property type="match status" value="1"/>
</dbReference>
<dbReference type="EMBL" id="JANWOI010000004">
    <property type="protein sequence ID" value="MDA5194940.1"/>
    <property type="molecule type" value="Genomic_DNA"/>
</dbReference>
<dbReference type="Gene3D" id="3.30.2400.10">
    <property type="entry name" value="Major capsid protein gp5"/>
    <property type="match status" value="1"/>
</dbReference>
<accession>A0A9X3Z840</accession>
<evidence type="ECO:0000313" key="4">
    <source>
        <dbReference type="Proteomes" id="UP001141619"/>
    </source>
</evidence>
<organism evidence="3 4">
    <name type="scientific">Govanella unica</name>
    <dbReference type="NCBI Taxonomy" id="2975056"/>
    <lineage>
        <taxon>Bacteria</taxon>
        <taxon>Pseudomonadati</taxon>
        <taxon>Pseudomonadota</taxon>
        <taxon>Alphaproteobacteria</taxon>
        <taxon>Emcibacterales</taxon>
        <taxon>Govanellaceae</taxon>
        <taxon>Govanella</taxon>
    </lineage>
</organism>
<dbReference type="AlphaFoldDB" id="A0A9X3Z840"/>
<evidence type="ECO:0000313" key="3">
    <source>
        <dbReference type="EMBL" id="MDA5194940.1"/>
    </source>
</evidence>
<dbReference type="InterPro" id="IPR054612">
    <property type="entry name" value="Phage_capsid-like_C"/>
</dbReference>
<comment type="caution">
    <text evidence="3">The sequence shown here is derived from an EMBL/GenBank/DDBJ whole genome shotgun (WGS) entry which is preliminary data.</text>
</comment>
<dbReference type="Pfam" id="PF05065">
    <property type="entry name" value="Phage_capsid"/>
    <property type="match status" value="1"/>
</dbReference>
<sequence>METEVMNTVAVQQAVEALGRAFEEFKSANDAREARADVVLEHKVAAIGDDLGQLQARLDRMHMAINRPTISGAVQADVTGPEIREHKTAFYDRFVRRGIETGLGDLEGKALSISTDADGGYSVPRELDQTIERLTKDLSPIRRIANVVQVGSAQYRKLVTVSGLASGWVGEVAGRPVTNSMQFAEVVPPLGEIYANPAATQAMLDDSFFDVETWLAEQIAVEFAVQEGTAFVSGDGANKPKGFLSYTTALTADGARAFGSLQHIVTGVSAGFPASNPSDKLIDLVHALRPVYRDAAAFVMNTNVLAAVRKFKDADGNYLWRPGLGVGQSATLLGYPVIEAQDMPDVAANSLSVAFGNFARGYTITDRSSVRVLRDPYSNKPYVHFYSTKRVGGGVVNSDCIKLLKFSV</sequence>
<feature type="domain" description="Phage capsid-like C-terminal" evidence="2">
    <location>
        <begin position="119"/>
        <end position="406"/>
    </location>
</feature>
<dbReference type="SUPFAM" id="SSF56563">
    <property type="entry name" value="Major capsid protein gp5"/>
    <property type="match status" value="1"/>
</dbReference>
<comment type="subcellular location">
    <subcellularLocation>
        <location evidence="1">Virion</location>
    </subcellularLocation>
</comment>
<evidence type="ECO:0000259" key="2">
    <source>
        <dbReference type="Pfam" id="PF05065"/>
    </source>
</evidence>
<dbReference type="Proteomes" id="UP001141619">
    <property type="component" value="Unassembled WGS sequence"/>
</dbReference>
<dbReference type="InterPro" id="IPR024455">
    <property type="entry name" value="Phage_capsid"/>
</dbReference>